<sequence length="105" mass="12233">MTHAMHESVVALINEVRQVIDQFLRSRIDVEEFSAKLKALDVKDILVTYKEDFKKNAELVYYLDALMLLSSLQDELDFQVAEYGANVALEDMRYLEELLDKFPET</sequence>
<protein>
    <submittedName>
        <fullName evidence="1">Uncharacterized protein</fullName>
    </submittedName>
</protein>
<dbReference type="Proteomes" id="UP000650524">
    <property type="component" value="Unassembled WGS sequence"/>
</dbReference>
<evidence type="ECO:0000313" key="2">
    <source>
        <dbReference type="Proteomes" id="UP000650524"/>
    </source>
</evidence>
<gene>
    <name evidence="1" type="ORF">H8E19_17115</name>
</gene>
<dbReference type="AlphaFoldDB" id="A0A8J6N3X7"/>
<comment type="caution">
    <text evidence="1">The sequence shown here is derived from an EMBL/GenBank/DDBJ whole genome shotgun (WGS) entry which is preliminary data.</text>
</comment>
<evidence type="ECO:0000313" key="1">
    <source>
        <dbReference type="EMBL" id="MBC8179126.1"/>
    </source>
</evidence>
<accession>A0A8J6N3X7</accession>
<organism evidence="1 2">
    <name type="scientific">Candidatus Desulfacyla euxinica</name>
    <dbReference type="NCBI Taxonomy" id="2841693"/>
    <lineage>
        <taxon>Bacteria</taxon>
        <taxon>Deltaproteobacteria</taxon>
        <taxon>Candidatus Desulfacyla</taxon>
    </lineage>
</organism>
<proteinExistence type="predicted"/>
<reference evidence="1 2" key="1">
    <citation type="submission" date="2020-08" db="EMBL/GenBank/DDBJ databases">
        <title>Bridging the membrane lipid divide: bacteria of the FCB group superphylum have the potential to synthesize archaeal ether lipids.</title>
        <authorList>
            <person name="Villanueva L."/>
            <person name="Von Meijenfeldt F.A.B."/>
            <person name="Westbye A.B."/>
            <person name="Yadav S."/>
            <person name="Hopmans E.C."/>
            <person name="Dutilh B.E."/>
            <person name="Sinninghe Damste J.S."/>
        </authorList>
    </citation>
    <scope>NUCLEOTIDE SEQUENCE [LARGE SCALE GENOMIC DNA]</scope>
    <source>
        <strain evidence="1">NIOZ-UU27</strain>
    </source>
</reference>
<dbReference type="EMBL" id="JACNJD010000348">
    <property type="protein sequence ID" value="MBC8179126.1"/>
    <property type="molecule type" value="Genomic_DNA"/>
</dbReference>
<name>A0A8J6N3X7_9DELT</name>